<dbReference type="PANTHER" id="PTHR31677:SF248">
    <property type="entry name" value="OS04G0669200 PROTEIN"/>
    <property type="match status" value="1"/>
</dbReference>
<keyword evidence="5" id="KW-0804">Transcription</keyword>
<dbReference type="CDD" id="cd00018">
    <property type="entry name" value="AP2"/>
    <property type="match status" value="1"/>
</dbReference>
<feature type="region of interest" description="Disordered" evidence="8">
    <location>
        <begin position="211"/>
        <end position="244"/>
    </location>
</feature>
<dbReference type="Proteomes" id="UP001345219">
    <property type="component" value="Chromosome 3"/>
</dbReference>
<accession>A0AAN7KK45</accession>
<dbReference type="GO" id="GO:0005634">
    <property type="term" value="C:nucleus"/>
    <property type="evidence" value="ECO:0007669"/>
    <property type="project" value="UniProtKB-SubCell"/>
</dbReference>
<dbReference type="Gene3D" id="3.30.730.10">
    <property type="entry name" value="AP2/ERF domain"/>
    <property type="match status" value="1"/>
</dbReference>
<dbReference type="InterPro" id="IPR016177">
    <property type="entry name" value="DNA-bd_dom_sf"/>
</dbReference>
<dbReference type="GO" id="GO:0003700">
    <property type="term" value="F:DNA-binding transcription factor activity"/>
    <property type="evidence" value="ECO:0007669"/>
    <property type="project" value="InterPro"/>
</dbReference>
<evidence type="ECO:0000256" key="5">
    <source>
        <dbReference type="ARBA" id="ARBA00023163"/>
    </source>
</evidence>
<dbReference type="GO" id="GO:0009873">
    <property type="term" value="P:ethylene-activated signaling pathway"/>
    <property type="evidence" value="ECO:0007669"/>
    <property type="project" value="UniProtKB-KW"/>
</dbReference>
<evidence type="ECO:0000256" key="2">
    <source>
        <dbReference type="ARBA" id="ARBA00022745"/>
    </source>
</evidence>
<protein>
    <recommendedName>
        <fullName evidence="9">AP2/ERF domain-containing protein</fullName>
    </recommendedName>
</protein>
<gene>
    <name evidence="10" type="ORF">SAY87_003171</name>
</gene>
<evidence type="ECO:0000259" key="9">
    <source>
        <dbReference type="PROSITE" id="PS51032"/>
    </source>
</evidence>
<feature type="compositionally biased region" description="Low complexity" evidence="8">
    <location>
        <begin position="215"/>
        <end position="239"/>
    </location>
</feature>
<comment type="caution">
    <text evidence="10">The sequence shown here is derived from an EMBL/GenBank/DDBJ whole genome shotgun (WGS) entry which is preliminary data.</text>
</comment>
<name>A0AAN7KK45_9MYRT</name>
<comment type="similarity">
    <text evidence="7">Belongs to the AP2/ERF transcription factor family. ERF subfamily.</text>
</comment>
<dbReference type="InterPro" id="IPR001471">
    <property type="entry name" value="AP2/ERF_dom"/>
</dbReference>
<feature type="compositionally biased region" description="Polar residues" evidence="8">
    <location>
        <begin position="32"/>
        <end position="56"/>
    </location>
</feature>
<keyword evidence="6" id="KW-0539">Nucleus</keyword>
<evidence type="ECO:0000256" key="1">
    <source>
        <dbReference type="ARBA" id="ARBA00004123"/>
    </source>
</evidence>
<evidence type="ECO:0000256" key="6">
    <source>
        <dbReference type="ARBA" id="ARBA00023242"/>
    </source>
</evidence>
<organism evidence="10 11">
    <name type="scientific">Trapa incisa</name>
    <dbReference type="NCBI Taxonomy" id="236973"/>
    <lineage>
        <taxon>Eukaryota</taxon>
        <taxon>Viridiplantae</taxon>
        <taxon>Streptophyta</taxon>
        <taxon>Embryophyta</taxon>
        <taxon>Tracheophyta</taxon>
        <taxon>Spermatophyta</taxon>
        <taxon>Magnoliopsida</taxon>
        <taxon>eudicotyledons</taxon>
        <taxon>Gunneridae</taxon>
        <taxon>Pentapetalae</taxon>
        <taxon>rosids</taxon>
        <taxon>malvids</taxon>
        <taxon>Myrtales</taxon>
        <taxon>Lythraceae</taxon>
        <taxon>Trapa</taxon>
    </lineage>
</organism>
<dbReference type="InterPro" id="IPR036955">
    <property type="entry name" value="AP2/ERF_dom_sf"/>
</dbReference>
<feature type="domain" description="AP2/ERF" evidence="9">
    <location>
        <begin position="121"/>
        <end position="178"/>
    </location>
</feature>
<dbReference type="GO" id="GO:0003677">
    <property type="term" value="F:DNA binding"/>
    <property type="evidence" value="ECO:0007669"/>
    <property type="project" value="UniProtKB-KW"/>
</dbReference>
<sequence>MQLLSSTAELSPPPSSPTRYRAIAGDLPSAGPNPTSLSIGKTHSPSSKQGSPSNKLMGSDGEEEGKERGERGMIEVACRFQLVPHNVKAQGEGSGRGMKRGRVAAAGGVEVHVPNEDSSIRYRGVRRRPWGKFTAEIRDPLKKARVWLGTFGSAEEAARAYDAAAIRFRGPKAKTNFSVSPSDVSPFYNQPPEPFYPDTSPAKDNLTVYPQRPTSSSMSSTVESFSGPRLAARAAQPPARRYPRTPPVLPEDCHSDCDSSESVVFNDCADGAVSSSSSFLKRSRPPLPFDLNIPPSDDFVREDLAFTALRL</sequence>
<keyword evidence="2" id="KW-0936">Ethylene signaling pathway</keyword>
<dbReference type="PRINTS" id="PR00367">
    <property type="entry name" value="ETHRSPELEMNT"/>
</dbReference>
<dbReference type="PROSITE" id="PS51032">
    <property type="entry name" value="AP2_ERF"/>
    <property type="match status" value="1"/>
</dbReference>
<keyword evidence="3" id="KW-0805">Transcription regulation</keyword>
<evidence type="ECO:0000313" key="10">
    <source>
        <dbReference type="EMBL" id="KAK4768030.1"/>
    </source>
</evidence>
<evidence type="ECO:0000256" key="8">
    <source>
        <dbReference type="SAM" id="MobiDB-lite"/>
    </source>
</evidence>
<feature type="region of interest" description="Disordered" evidence="8">
    <location>
        <begin position="1"/>
        <end position="71"/>
    </location>
</feature>
<dbReference type="FunFam" id="3.30.730.10:FF:000001">
    <property type="entry name" value="Ethylene-responsive transcription factor 2"/>
    <property type="match status" value="1"/>
</dbReference>
<dbReference type="PANTHER" id="PTHR31677">
    <property type="entry name" value="AP2 DOMAIN CLASS TRANSCRIPTION FACTOR"/>
    <property type="match status" value="1"/>
</dbReference>
<evidence type="ECO:0000313" key="11">
    <source>
        <dbReference type="Proteomes" id="UP001345219"/>
    </source>
</evidence>
<evidence type="ECO:0000256" key="3">
    <source>
        <dbReference type="ARBA" id="ARBA00023015"/>
    </source>
</evidence>
<dbReference type="AlphaFoldDB" id="A0AAN7KK45"/>
<comment type="subcellular location">
    <subcellularLocation>
        <location evidence="1">Nucleus</location>
    </subcellularLocation>
</comment>
<evidence type="ECO:0000256" key="4">
    <source>
        <dbReference type="ARBA" id="ARBA00023125"/>
    </source>
</evidence>
<reference evidence="10 11" key="1">
    <citation type="journal article" date="2023" name="Hortic Res">
        <title>Pangenome of water caltrop reveals structural variations and asymmetric subgenome divergence after allopolyploidization.</title>
        <authorList>
            <person name="Zhang X."/>
            <person name="Chen Y."/>
            <person name="Wang L."/>
            <person name="Yuan Y."/>
            <person name="Fang M."/>
            <person name="Shi L."/>
            <person name="Lu R."/>
            <person name="Comes H.P."/>
            <person name="Ma Y."/>
            <person name="Chen Y."/>
            <person name="Huang G."/>
            <person name="Zhou Y."/>
            <person name="Zheng Z."/>
            <person name="Qiu Y."/>
        </authorList>
    </citation>
    <scope>NUCLEOTIDE SEQUENCE [LARGE SCALE GENOMIC DNA]</scope>
    <source>
        <tissue evidence="10">Roots</tissue>
    </source>
</reference>
<proteinExistence type="inferred from homology"/>
<dbReference type="Pfam" id="PF00847">
    <property type="entry name" value="AP2"/>
    <property type="match status" value="1"/>
</dbReference>
<keyword evidence="11" id="KW-1185">Reference proteome</keyword>
<dbReference type="SUPFAM" id="SSF54171">
    <property type="entry name" value="DNA-binding domain"/>
    <property type="match status" value="1"/>
</dbReference>
<dbReference type="EMBL" id="JAXIOK010000006">
    <property type="protein sequence ID" value="KAK4768030.1"/>
    <property type="molecule type" value="Genomic_DNA"/>
</dbReference>
<dbReference type="SMART" id="SM00380">
    <property type="entry name" value="AP2"/>
    <property type="match status" value="1"/>
</dbReference>
<keyword evidence="4" id="KW-0238">DNA-binding</keyword>
<evidence type="ECO:0000256" key="7">
    <source>
        <dbReference type="ARBA" id="ARBA00024343"/>
    </source>
</evidence>